<feature type="non-terminal residue" evidence="2">
    <location>
        <position position="1"/>
    </location>
</feature>
<feature type="non-terminal residue" evidence="2">
    <location>
        <position position="131"/>
    </location>
</feature>
<dbReference type="AlphaFoldDB" id="A0A699WKE2"/>
<organism evidence="2">
    <name type="scientific">Tanacetum cinerariifolium</name>
    <name type="common">Dalmatian daisy</name>
    <name type="synonym">Chrysanthemum cinerariifolium</name>
    <dbReference type="NCBI Taxonomy" id="118510"/>
    <lineage>
        <taxon>Eukaryota</taxon>
        <taxon>Viridiplantae</taxon>
        <taxon>Streptophyta</taxon>
        <taxon>Embryophyta</taxon>
        <taxon>Tracheophyta</taxon>
        <taxon>Spermatophyta</taxon>
        <taxon>Magnoliopsida</taxon>
        <taxon>eudicotyledons</taxon>
        <taxon>Gunneridae</taxon>
        <taxon>Pentapetalae</taxon>
        <taxon>asterids</taxon>
        <taxon>campanulids</taxon>
        <taxon>Asterales</taxon>
        <taxon>Asteraceae</taxon>
        <taxon>Asteroideae</taxon>
        <taxon>Anthemideae</taxon>
        <taxon>Anthemidinae</taxon>
        <taxon>Tanacetum</taxon>
    </lineage>
</organism>
<feature type="compositionally biased region" description="Low complexity" evidence="1">
    <location>
        <begin position="16"/>
        <end position="26"/>
    </location>
</feature>
<feature type="compositionally biased region" description="Polar residues" evidence="1">
    <location>
        <begin position="75"/>
        <end position="89"/>
    </location>
</feature>
<proteinExistence type="predicted"/>
<name>A0A699WKE2_TANCI</name>
<dbReference type="EMBL" id="BKCJ011709900">
    <property type="protein sequence ID" value="GFD47877.1"/>
    <property type="molecule type" value="Genomic_DNA"/>
</dbReference>
<feature type="region of interest" description="Disordered" evidence="1">
    <location>
        <begin position="15"/>
        <end position="89"/>
    </location>
</feature>
<evidence type="ECO:0008006" key="3">
    <source>
        <dbReference type="Google" id="ProtNLM"/>
    </source>
</evidence>
<sequence length="131" mass="13986">QIQMANLTDMMSKIMSSNAASSSGSGTLPSNTITNPKEEVKGITTRSGVAYQGPTIPTPSKVVKQGNEVTKDKVQTPSSQSTAPVQPSVAQSETQTLIFEPVVAPVSAPMPNVKSSIPYPSRRDNERRRDQ</sequence>
<gene>
    <name evidence="2" type="ORF">Tci_919846</name>
</gene>
<comment type="caution">
    <text evidence="2">The sequence shown here is derived from an EMBL/GenBank/DDBJ whole genome shotgun (WGS) entry which is preliminary data.</text>
</comment>
<evidence type="ECO:0000313" key="2">
    <source>
        <dbReference type="EMBL" id="GFD47877.1"/>
    </source>
</evidence>
<accession>A0A699WKE2</accession>
<reference evidence="2" key="1">
    <citation type="journal article" date="2019" name="Sci. Rep.">
        <title>Draft genome of Tanacetum cinerariifolium, the natural source of mosquito coil.</title>
        <authorList>
            <person name="Yamashiro T."/>
            <person name="Shiraishi A."/>
            <person name="Satake H."/>
            <person name="Nakayama K."/>
        </authorList>
    </citation>
    <scope>NUCLEOTIDE SEQUENCE</scope>
</reference>
<protein>
    <recommendedName>
        <fullName evidence="3">Reverse transcriptase domain-containing protein</fullName>
    </recommendedName>
</protein>
<feature type="compositionally biased region" description="Basic and acidic residues" evidence="1">
    <location>
        <begin position="121"/>
        <end position="131"/>
    </location>
</feature>
<feature type="region of interest" description="Disordered" evidence="1">
    <location>
        <begin position="107"/>
        <end position="131"/>
    </location>
</feature>
<evidence type="ECO:0000256" key="1">
    <source>
        <dbReference type="SAM" id="MobiDB-lite"/>
    </source>
</evidence>